<evidence type="ECO:0000313" key="5">
    <source>
        <dbReference type="Proteomes" id="UP000199423"/>
    </source>
</evidence>
<proteinExistence type="predicted"/>
<dbReference type="InterPro" id="IPR007419">
    <property type="entry name" value="BFD-like_2Fe2S-bd_dom"/>
</dbReference>
<dbReference type="PANTHER" id="PTHR42720">
    <property type="entry name" value="GLYCEROL-3-PHOSPHATE DEHYDROGENASE"/>
    <property type="match status" value="1"/>
</dbReference>
<dbReference type="Gene3D" id="3.50.50.60">
    <property type="entry name" value="FAD/NAD(P)-binding domain"/>
    <property type="match status" value="1"/>
</dbReference>
<dbReference type="GO" id="GO:0016491">
    <property type="term" value="F:oxidoreductase activity"/>
    <property type="evidence" value="ECO:0007669"/>
    <property type="project" value="UniProtKB-KW"/>
</dbReference>
<keyword evidence="5" id="KW-1185">Reference proteome</keyword>
<organism evidence="4 5">
    <name type="scientific">Hyphomicrobium facile</name>
    <dbReference type="NCBI Taxonomy" id="51670"/>
    <lineage>
        <taxon>Bacteria</taxon>
        <taxon>Pseudomonadati</taxon>
        <taxon>Pseudomonadota</taxon>
        <taxon>Alphaproteobacteria</taxon>
        <taxon>Hyphomicrobiales</taxon>
        <taxon>Hyphomicrobiaceae</taxon>
        <taxon>Hyphomicrobium</taxon>
    </lineage>
</organism>
<dbReference type="InterPro" id="IPR052745">
    <property type="entry name" value="G3P_Oxidase/Oxidoreductase"/>
</dbReference>
<evidence type="ECO:0000259" key="3">
    <source>
        <dbReference type="Pfam" id="PF04324"/>
    </source>
</evidence>
<dbReference type="SUPFAM" id="SSF51905">
    <property type="entry name" value="FAD/NAD(P)-binding domain"/>
    <property type="match status" value="1"/>
</dbReference>
<dbReference type="Proteomes" id="UP000199423">
    <property type="component" value="Unassembled WGS sequence"/>
</dbReference>
<dbReference type="Pfam" id="PF04324">
    <property type="entry name" value="Fer2_BFD"/>
    <property type="match status" value="1"/>
</dbReference>
<gene>
    <name evidence="4" type="ORF">SAMN04488557_1268</name>
</gene>
<evidence type="ECO:0000256" key="1">
    <source>
        <dbReference type="ARBA" id="ARBA00023002"/>
    </source>
</evidence>
<dbReference type="STRING" id="51670.SAMN04488557_1268"/>
<dbReference type="AlphaFoldDB" id="A0A1I7N4B3"/>
<keyword evidence="1" id="KW-0560">Oxidoreductase</keyword>
<dbReference type="OrthoDB" id="9801699at2"/>
<dbReference type="EMBL" id="FPCH01000001">
    <property type="protein sequence ID" value="SFV29509.1"/>
    <property type="molecule type" value="Genomic_DNA"/>
</dbReference>
<dbReference type="PANTHER" id="PTHR42720:SF1">
    <property type="entry name" value="GLYCEROL 3-PHOSPHATE OXIDASE"/>
    <property type="match status" value="1"/>
</dbReference>
<evidence type="ECO:0000313" key="4">
    <source>
        <dbReference type="EMBL" id="SFV29509.1"/>
    </source>
</evidence>
<dbReference type="Gene3D" id="1.10.10.1100">
    <property type="entry name" value="BFD-like [2Fe-2S]-binding domain"/>
    <property type="match status" value="1"/>
</dbReference>
<feature type="domain" description="BFD-like [2Fe-2S]-binding" evidence="3">
    <location>
        <begin position="402"/>
        <end position="455"/>
    </location>
</feature>
<dbReference type="CDD" id="cd19946">
    <property type="entry name" value="GlpA-like_Fer2_BFD-like"/>
    <property type="match status" value="1"/>
</dbReference>
<dbReference type="InterPro" id="IPR036188">
    <property type="entry name" value="FAD/NAD-bd_sf"/>
</dbReference>
<dbReference type="Pfam" id="PF01266">
    <property type="entry name" value="DAO"/>
    <property type="match status" value="1"/>
</dbReference>
<protein>
    <submittedName>
        <fullName evidence="4">Glycerol-3-phosphate dehydrogenase</fullName>
    </submittedName>
</protein>
<name>A0A1I7N4B3_9HYPH</name>
<accession>A0A1I7N4B3</accession>
<dbReference type="SUPFAM" id="SSF54373">
    <property type="entry name" value="FAD-linked reductases, C-terminal domain"/>
    <property type="match status" value="1"/>
</dbReference>
<dbReference type="InterPro" id="IPR041854">
    <property type="entry name" value="BFD-like_2Fe2S-bd_dom_sf"/>
</dbReference>
<evidence type="ECO:0000259" key="2">
    <source>
        <dbReference type="Pfam" id="PF01266"/>
    </source>
</evidence>
<sequence length="462" mass="51008">MSAQFDIAVIGAGVVGSAIARDLSRYDLKVVLLEANTDLGDESSKGNSALMTEGHDTPAGSLERDLVVRGYQRYMTEAPQLGLPMRKTGAIMLAWTDEQRATVEKLVEEVHSEGFHNVHLLEGYEVARRWPQFRPGVLCAQWMPDEIIADPFSTPYAYVLDAVTNGVAFWRPWRVSRAERNARGWRLSNNRGDVLDAGLVINAGGIRADMVESLVGHSDFVMRPRRGQYILLDKPARAIHDIIAYPTPTPASRGILISPTIFGNVLVGPTAEEVEDRDDRGVTEAGLRALRQAIDDMVPSLRGMPVNTIYAGMRPATNHSDYQIIPRFDERWLTVAGIRSTGFSGALGIAEHVMSLVFPNVFDKQPVNPVRGVRVPDLSETSIRPWADPEKIGADPAYTDMLCHCERISVGEVRDALNSPVPPASIKALKRRTRAMFGRCQGFYCGARVQAMFDEAKVKRDA</sequence>
<feature type="domain" description="FAD dependent oxidoreductase" evidence="2">
    <location>
        <begin position="6"/>
        <end position="354"/>
    </location>
</feature>
<dbReference type="Gene3D" id="3.30.9.10">
    <property type="entry name" value="D-Amino Acid Oxidase, subunit A, domain 2"/>
    <property type="match status" value="1"/>
</dbReference>
<reference evidence="5" key="1">
    <citation type="submission" date="2016-10" db="EMBL/GenBank/DDBJ databases">
        <authorList>
            <person name="Varghese N."/>
            <person name="Submissions S."/>
        </authorList>
    </citation>
    <scope>NUCLEOTIDE SEQUENCE [LARGE SCALE GENOMIC DNA]</scope>
    <source>
        <strain evidence="5">DSM 1565</strain>
    </source>
</reference>
<dbReference type="InterPro" id="IPR006076">
    <property type="entry name" value="FAD-dep_OxRdtase"/>
</dbReference>
<dbReference type="RefSeq" id="WP_092865604.1">
    <property type="nucleotide sequence ID" value="NZ_FPCH01000001.1"/>
</dbReference>